<feature type="coiled-coil region" evidence="1">
    <location>
        <begin position="101"/>
        <end position="135"/>
    </location>
</feature>
<name>A0A8T1X2C3_9STRA</name>
<reference evidence="3" key="1">
    <citation type="submission" date="2021-02" db="EMBL/GenBank/DDBJ databases">
        <authorList>
            <person name="Palmer J.M."/>
        </authorList>
    </citation>
    <scope>NUCLEOTIDE SEQUENCE</scope>
    <source>
        <strain evidence="3">SCRP23</strain>
    </source>
</reference>
<dbReference type="PANTHER" id="PTHR35796">
    <property type="entry name" value="HYPOTHETICAL CYTOSOLIC PROTEIN"/>
    <property type="match status" value="1"/>
</dbReference>
<evidence type="ECO:0008006" key="5">
    <source>
        <dbReference type="Google" id="ProtNLM"/>
    </source>
</evidence>
<gene>
    <name evidence="3" type="ORF">PHYBOEH_007727</name>
</gene>
<feature type="coiled-coil region" evidence="1">
    <location>
        <begin position="1164"/>
        <end position="1191"/>
    </location>
</feature>
<evidence type="ECO:0000256" key="1">
    <source>
        <dbReference type="SAM" id="Coils"/>
    </source>
</evidence>
<evidence type="ECO:0000313" key="3">
    <source>
        <dbReference type="EMBL" id="KAG7399866.1"/>
    </source>
</evidence>
<keyword evidence="4" id="KW-1185">Reference proteome</keyword>
<comment type="caution">
    <text evidence="3">The sequence shown here is derived from an EMBL/GenBank/DDBJ whole genome shotgun (WGS) entry which is preliminary data.</text>
</comment>
<proteinExistence type="predicted"/>
<accession>A0A8T1X2C3</accession>
<feature type="region of interest" description="Disordered" evidence="2">
    <location>
        <begin position="1107"/>
        <end position="1142"/>
    </location>
</feature>
<evidence type="ECO:0000256" key="2">
    <source>
        <dbReference type="SAM" id="MobiDB-lite"/>
    </source>
</evidence>
<evidence type="ECO:0000313" key="4">
    <source>
        <dbReference type="Proteomes" id="UP000693981"/>
    </source>
</evidence>
<dbReference type="EMBL" id="JAGDFL010000043">
    <property type="protein sequence ID" value="KAG7399866.1"/>
    <property type="molecule type" value="Genomic_DNA"/>
</dbReference>
<keyword evidence="1" id="KW-0175">Coiled coil</keyword>
<dbReference type="Proteomes" id="UP000693981">
    <property type="component" value="Unassembled WGS sequence"/>
</dbReference>
<feature type="compositionally biased region" description="Polar residues" evidence="2">
    <location>
        <begin position="1117"/>
        <end position="1133"/>
    </location>
</feature>
<sequence length="1517" mass="172793">MTFLQDDDSAQAFAATLSFLDDYLLDDELADAPAITDRPVSTSSELTVNSAAEATGRTRTTRCKAPTVQNSTEDKTKRTLINERKKLLRRAGVYGDPNRARNARREEVAYLREQLEKLQIDLQTLQSKKPRCQAQTEAAVDDSIATGSELAQIPSMWQVIAEKQRHRREEVELENVRLKLAVDRQRKVADSLSSLMRRRACQLATECSSFEILNCQKPSIVRVMDFHGDIGEFHDLFRRLDAAFHEVDAVFAANGLADMVISPSDVHIRDGVDGKHLEMFANKVLPFELRDATEATWDLFKGIKKHSCNGNLYEKSAKNLDKPYTILEAFTKEMYSNNSRADIKVKQVVRRFVQHGRDVVVWISRVSPAEIKHKVLRGLTYNLRGYAVIKRSAASTPDREVTQLQYCSLISLGQESGRTTSRSIQTPGSGDLASLYHRGQAVGPSILNLMEFLDEENAKVLEAALSFVDEYLFDEQEPEALQSVEDPDKKMDANKRKKLLRKAGVYGDSNHARNERTREIANLRKQVKRLRIDLQTLKERKVIRLQHQKEERVEPLIMTQNSGLWHEIADRQRLRREEAEHKNTQLKIGVDHQQKVAEKLSRLLQKRTSHLMTGCSSLMSMCDADCQVANVFAFHGDIGEFQGLFQQLDAAYHELDAVFEANGLATLDVSPNDVHAREGVCGKYLEFFTRKTLPFRLQDATEAAWNHFKGIEKHMGYSSLYEKKAKVSSLDEPFTIVEDFTKEVYSNHARADVRMKQVVRRYLEADRDIVIWVSHAVPIEVKHKMFLGMAYQFRGYAMTKHSAASTLEQELSELQLCSLISLDLDEYDNVGECSFLTSCTEPHIVHALDFQGDIEVFRGLFRRLHAAYRELDSVFEANGLATMQVTPSHVHVREGVDGKYMEFFTRDVLPFEIYDTIEVTWDHFKGVEKHIGHSSLYEKSAKDLDEPYTIVEAFTMEVHSSHARADVSVKQVVRRYVETDRDIVIWVSSAVPIEVKHRMLRSLAYHFRGYTVIKRSTASTVGQEASELQLCSLISLDQDAVHDSDTIRALTHFLVVHGTQGIKAHRELIENALVDRSSMAFLQDDDGTAFEAALSFVDEFAVDETKAQAQVDDAPESQPQTRSKQVPSSNGSSAADKRLRRAAANERKKLLRKAGVYKDSNHVRNERTRELNYLREQMEKLQLDLETLKSGRKLSAAPPTADAMTLKRSRTLPPGMWEEIAVRQRRRRDVAEHENVRLKLAIERQKKAADSLRDALHKRSRQLVGECASLTRSNKVANVLDFSVDTGVFQSLFAHLDAAYQSIDAVFESNGLTRMKVPPSDVHMREGVDGKYLEVCTHKVLPFGVQETTEATWDHFKGSKKHMNYGCLYEKTRKDLDEPYTVVEDFTKEMYSNSSRADVRIRQVVRRYVESDRDIVIWVSRVVPIEVKHKVLQGLTYYFRGYAVTRRAATSTPEHDLAQLQLCFLISLDHDPETKYDPETIRAVTHFLIVHAAQAIRSTREVIENALVDRSITHRLA</sequence>
<feature type="coiled-coil region" evidence="1">
    <location>
        <begin position="513"/>
        <end position="540"/>
    </location>
</feature>
<dbReference type="OrthoDB" id="62280at2759"/>
<protein>
    <recommendedName>
        <fullName evidence="5">M96 mating-specific protein family</fullName>
    </recommendedName>
</protein>
<dbReference type="PANTHER" id="PTHR35796:SF3">
    <property type="entry name" value="BHLH DOMAIN-CONTAINING PROTEIN"/>
    <property type="match status" value="1"/>
</dbReference>
<organism evidence="3 4">
    <name type="scientific">Phytophthora boehmeriae</name>
    <dbReference type="NCBI Taxonomy" id="109152"/>
    <lineage>
        <taxon>Eukaryota</taxon>
        <taxon>Sar</taxon>
        <taxon>Stramenopiles</taxon>
        <taxon>Oomycota</taxon>
        <taxon>Peronosporomycetes</taxon>
        <taxon>Peronosporales</taxon>
        <taxon>Peronosporaceae</taxon>
        <taxon>Phytophthora</taxon>
    </lineage>
</organism>